<gene>
    <name evidence="1" type="ORF">T265_02583</name>
</gene>
<evidence type="ECO:0000313" key="2">
    <source>
        <dbReference type="Proteomes" id="UP000054324"/>
    </source>
</evidence>
<dbReference type="KEGG" id="ovi:T265_02583"/>
<keyword evidence="2" id="KW-1185">Reference proteome</keyword>
<dbReference type="GeneID" id="20316771"/>
<dbReference type="AlphaFoldDB" id="A0A074ZUK8"/>
<accession>A0A074ZUK8</accession>
<protein>
    <submittedName>
        <fullName evidence="1">Uncharacterized protein</fullName>
    </submittedName>
</protein>
<dbReference type="EMBL" id="KL596650">
    <property type="protein sequence ID" value="KER31138.1"/>
    <property type="molecule type" value="Genomic_DNA"/>
</dbReference>
<organism evidence="1 2">
    <name type="scientific">Opisthorchis viverrini</name>
    <name type="common">Southeast Asian liver fluke</name>
    <dbReference type="NCBI Taxonomy" id="6198"/>
    <lineage>
        <taxon>Eukaryota</taxon>
        <taxon>Metazoa</taxon>
        <taxon>Spiralia</taxon>
        <taxon>Lophotrochozoa</taxon>
        <taxon>Platyhelminthes</taxon>
        <taxon>Trematoda</taxon>
        <taxon>Digenea</taxon>
        <taxon>Opisthorchiida</taxon>
        <taxon>Opisthorchiata</taxon>
        <taxon>Opisthorchiidae</taxon>
        <taxon>Opisthorchis</taxon>
    </lineage>
</organism>
<proteinExistence type="predicted"/>
<sequence>MVIARSTLIGKSSQAETLARQVTSAIAAHLFTINNQTDPAEDFSAIYRFLARPPRALRQRVPEITKAATVQSLDHSLCYRKWHAQAI</sequence>
<dbReference type="CTD" id="20316771"/>
<reference evidence="1 2" key="1">
    <citation type="submission" date="2013-11" db="EMBL/GenBank/DDBJ databases">
        <title>Opisthorchis viverrini - life in the bile duct.</title>
        <authorList>
            <person name="Young N.D."/>
            <person name="Nagarajan N."/>
            <person name="Lin S.J."/>
            <person name="Korhonen P.K."/>
            <person name="Jex A.R."/>
            <person name="Hall R.S."/>
            <person name="Safavi-Hemami H."/>
            <person name="Kaewkong W."/>
            <person name="Bertrand D."/>
            <person name="Gao S."/>
            <person name="Seet Q."/>
            <person name="Wongkham S."/>
            <person name="Teh B.T."/>
            <person name="Wongkham C."/>
            <person name="Intapan P.M."/>
            <person name="Maleewong W."/>
            <person name="Yang X."/>
            <person name="Hu M."/>
            <person name="Wang Z."/>
            <person name="Hofmann A."/>
            <person name="Sternberg P.W."/>
            <person name="Tan P."/>
            <person name="Wang J."/>
            <person name="Gasser R.B."/>
        </authorList>
    </citation>
    <scope>NUCLEOTIDE SEQUENCE [LARGE SCALE GENOMIC DNA]</scope>
</reference>
<dbReference type="Proteomes" id="UP000054324">
    <property type="component" value="Unassembled WGS sequence"/>
</dbReference>
<dbReference type="RefSeq" id="XP_009165126.1">
    <property type="nucleotide sequence ID" value="XM_009166862.1"/>
</dbReference>
<evidence type="ECO:0000313" key="1">
    <source>
        <dbReference type="EMBL" id="KER31138.1"/>
    </source>
</evidence>
<name>A0A074ZUK8_OPIVI</name>